<keyword evidence="3" id="KW-0732">Signal</keyword>
<keyword evidence="2" id="KW-0325">Glycoprotein</keyword>
<dbReference type="Proteomes" id="UP001642360">
    <property type="component" value="Unassembled WGS sequence"/>
</dbReference>
<evidence type="ECO:0008006" key="6">
    <source>
        <dbReference type="Google" id="ProtNLM"/>
    </source>
</evidence>
<evidence type="ECO:0000313" key="4">
    <source>
        <dbReference type="EMBL" id="CAK9183130.1"/>
    </source>
</evidence>
<dbReference type="AlphaFoldDB" id="A0ABC8UQ06"/>
<sequence>MASHKQVSVFILSSCVLLGLCMVSQSQASSSDGAVNKVKASSQTYDSGDKVNLLLYYEALCPFCANFIVNQLVKIFQTDLISIVNLRLVPWGNTVIAANNSWLCQHGPDECLLNTVDACAINVWPNLGTHFKFIQCIEHLHLENRHTRWQSCFGTLSLSPTPIRNCISSGLGIRLEAKYADETAHLNPPHKYVPWVLVNNLPLQDDYQNFVDYVCRAYRGNNIPKACKPQSLKINSSEIANSVPEVCYAERSS</sequence>
<dbReference type="EMBL" id="CAUOFW020008514">
    <property type="protein sequence ID" value="CAK9183130.1"/>
    <property type="molecule type" value="Genomic_DNA"/>
</dbReference>
<name>A0ABC8UQ06_9AQUA</name>
<keyword evidence="5" id="KW-1185">Reference proteome</keyword>
<dbReference type="InterPro" id="IPR004911">
    <property type="entry name" value="Interferon-induced_GILT"/>
</dbReference>
<evidence type="ECO:0000256" key="3">
    <source>
        <dbReference type="SAM" id="SignalP"/>
    </source>
</evidence>
<dbReference type="PANTHER" id="PTHR13234">
    <property type="entry name" value="GAMMA-INTERFERON INDUCIBLE LYSOSOMAL THIOL REDUCTASE GILT"/>
    <property type="match status" value="1"/>
</dbReference>
<evidence type="ECO:0000256" key="1">
    <source>
        <dbReference type="ARBA" id="ARBA00005679"/>
    </source>
</evidence>
<feature type="chain" id="PRO_5044875419" description="Gamma-interferon-inducible lysosomal thiol reductase" evidence="3">
    <location>
        <begin position="29"/>
        <end position="253"/>
    </location>
</feature>
<gene>
    <name evidence="4" type="ORF">ILEXP_LOCUS53369</name>
</gene>
<proteinExistence type="inferred from homology"/>
<evidence type="ECO:0000256" key="2">
    <source>
        <dbReference type="ARBA" id="ARBA00023180"/>
    </source>
</evidence>
<accession>A0ABC8UQ06</accession>
<comment type="similarity">
    <text evidence="1">Belongs to the GILT family.</text>
</comment>
<feature type="signal peptide" evidence="3">
    <location>
        <begin position="1"/>
        <end position="28"/>
    </location>
</feature>
<evidence type="ECO:0000313" key="5">
    <source>
        <dbReference type="Proteomes" id="UP001642360"/>
    </source>
</evidence>
<reference evidence="4 5" key="1">
    <citation type="submission" date="2024-02" db="EMBL/GenBank/DDBJ databases">
        <authorList>
            <person name="Vignale AGUSTIN F."/>
            <person name="Sosa J E."/>
            <person name="Modenutti C."/>
        </authorList>
    </citation>
    <scope>NUCLEOTIDE SEQUENCE [LARGE SCALE GENOMIC DNA]</scope>
</reference>
<protein>
    <recommendedName>
        <fullName evidence="6">Gamma-interferon-inducible lysosomal thiol reductase</fullName>
    </recommendedName>
</protein>
<dbReference type="PANTHER" id="PTHR13234:SF48">
    <property type="entry name" value="GAMMA INTERFERON RESPONSIVE LYSOSOMAL THIOL (GILT) REDUCTASE FAMILY PROTEIN"/>
    <property type="match status" value="1"/>
</dbReference>
<dbReference type="Pfam" id="PF03227">
    <property type="entry name" value="GILT"/>
    <property type="match status" value="1"/>
</dbReference>
<comment type="caution">
    <text evidence="4">The sequence shown here is derived from an EMBL/GenBank/DDBJ whole genome shotgun (WGS) entry which is preliminary data.</text>
</comment>
<organism evidence="4 5">
    <name type="scientific">Ilex paraguariensis</name>
    <name type="common">yerba mate</name>
    <dbReference type="NCBI Taxonomy" id="185542"/>
    <lineage>
        <taxon>Eukaryota</taxon>
        <taxon>Viridiplantae</taxon>
        <taxon>Streptophyta</taxon>
        <taxon>Embryophyta</taxon>
        <taxon>Tracheophyta</taxon>
        <taxon>Spermatophyta</taxon>
        <taxon>Magnoliopsida</taxon>
        <taxon>eudicotyledons</taxon>
        <taxon>Gunneridae</taxon>
        <taxon>Pentapetalae</taxon>
        <taxon>asterids</taxon>
        <taxon>campanulids</taxon>
        <taxon>Aquifoliales</taxon>
        <taxon>Aquifoliaceae</taxon>
        <taxon>Ilex</taxon>
    </lineage>
</organism>